<evidence type="ECO:0000256" key="3">
    <source>
        <dbReference type="ARBA" id="ARBA00022692"/>
    </source>
</evidence>
<dbReference type="GO" id="GO:0015293">
    <property type="term" value="F:symporter activity"/>
    <property type="evidence" value="ECO:0007669"/>
    <property type="project" value="InterPro"/>
</dbReference>
<protein>
    <submittedName>
        <fullName evidence="7">Sodium:dicarboxylate symporter</fullName>
    </submittedName>
</protein>
<keyword evidence="2" id="KW-0813">Transport</keyword>
<evidence type="ECO:0000313" key="8">
    <source>
        <dbReference type="Proteomes" id="UP000075635"/>
    </source>
</evidence>
<feature type="transmembrane region" description="Helical" evidence="6">
    <location>
        <begin position="148"/>
        <end position="170"/>
    </location>
</feature>
<dbReference type="InterPro" id="IPR050746">
    <property type="entry name" value="DAACS"/>
</dbReference>
<feature type="transmembrane region" description="Helical" evidence="6">
    <location>
        <begin position="49"/>
        <end position="69"/>
    </location>
</feature>
<comment type="caution">
    <text evidence="7">The sequence shown here is derived from an EMBL/GenBank/DDBJ whole genome shotgun (WGS) entry which is preliminary data.</text>
</comment>
<evidence type="ECO:0000256" key="6">
    <source>
        <dbReference type="SAM" id="Phobius"/>
    </source>
</evidence>
<dbReference type="PANTHER" id="PTHR11958">
    <property type="entry name" value="SODIUM/DICARBOXYLATE SYMPORTER-RELATED"/>
    <property type="match status" value="1"/>
</dbReference>
<feature type="transmembrane region" description="Helical" evidence="6">
    <location>
        <begin position="361"/>
        <end position="381"/>
    </location>
</feature>
<dbReference type="Proteomes" id="UP000075635">
    <property type="component" value="Unassembled WGS sequence"/>
</dbReference>
<organism evidence="7 8">
    <name type="scientific">Sorangium cellulosum</name>
    <name type="common">Polyangium cellulosum</name>
    <dbReference type="NCBI Taxonomy" id="56"/>
    <lineage>
        <taxon>Bacteria</taxon>
        <taxon>Pseudomonadati</taxon>
        <taxon>Myxococcota</taxon>
        <taxon>Polyangia</taxon>
        <taxon>Polyangiales</taxon>
        <taxon>Polyangiaceae</taxon>
        <taxon>Sorangium</taxon>
    </lineage>
</organism>
<dbReference type="Gene3D" id="1.10.3860.10">
    <property type="entry name" value="Sodium:dicarboxylate symporter"/>
    <property type="match status" value="1"/>
</dbReference>
<dbReference type="GO" id="GO:0016020">
    <property type="term" value="C:membrane"/>
    <property type="evidence" value="ECO:0007669"/>
    <property type="project" value="UniProtKB-SubCell"/>
</dbReference>
<proteinExistence type="predicted"/>
<keyword evidence="5 6" id="KW-0472">Membrane</keyword>
<feature type="transmembrane region" description="Helical" evidence="6">
    <location>
        <begin position="200"/>
        <end position="218"/>
    </location>
</feature>
<keyword evidence="3 6" id="KW-0812">Transmembrane</keyword>
<accession>A0A150SFP6</accession>
<evidence type="ECO:0000256" key="2">
    <source>
        <dbReference type="ARBA" id="ARBA00022448"/>
    </source>
</evidence>
<evidence type="ECO:0000256" key="4">
    <source>
        <dbReference type="ARBA" id="ARBA00022989"/>
    </source>
</evidence>
<dbReference type="PANTHER" id="PTHR11958:SF63">
    <property type="entry name" value="AMINO ACID TRANSPORTER"/>
    <property type="match status" value="1"/>
</dbReference>
<name>A0A150SFP6_SORCE</name>
<dbReference type="Pfam" id="PF00375">
    <property type="entry name" value="SDF"/>
    <property type="match status" value="1"/>
</dbReference>
<gene>
    <name evidence="7" type="ORF">BE17_35810</name>
</gene>
<dbReference type="InterPro" id="IPR036458">
    <property type="entry name" value="Na:dicarbo_symporter_sf"/>
</dbReference>
<evidence type="ECO:0000313" key="7">
    <source>
        <dbReference type="EMBL" id="KYF91211.1"/>
    </source>
</evidence>
<dbReference type="InterPro" id="IPR001991">
    <property type="entry name" value="Na-dicarboxylate_symporter"/>
</dbReference>
<sequence length="418" mass="43087">MSSHRTMLLGVAVGAAAGLTANAVAAGSPVLGWIVDHITYPVGQIFLRLLFMLVLPILFSALVMGICELDLKHVGRLGLRTLGYTAVVSTIAVLIGLVLVNLIRPGDGLPEAVRSLAQGGGIKAATAPVDTSPVGMIIAMVPDNVIKAAAAGDVLAVITFSLLFGLALSLTQTEAAARLRDGIQGLFDVSMRLIEGVLRFAWIGVGALLFTITSRMGIGVMQQLAAYVLTVLLGLGLHMFVVYSLSVRFLGGMSPVAFFRGSRTAIVTAFSTASSNATLPTSLKVAEEELRLPPSVARFVLTAGAAMNQNGTALFEGVTVLFLAQVYGVTLTLGQQAIVMLISVLGGIGTAGIPAGSLPVIAMILGMLGIPPEGLGLVLGVDRFLDMCRTVINVVGDLAAAVYVSRDAQPSPQGEAGG</sequence>
<feature type="transmembrane region" description="Helical" evidence="6">
    <location>
        <begin position="81"/>
        <end position="103"/>
    </location>
</feature>
<evidence type="ECO:0000256" key="5">
    <source>
        <dbReference type="ARBA" id="ARBA00023136"/>
    </source>
</evidence>
<evidence type="ECO:0000256" key="1">
    <source>
        <dbReference type="ARBA" id="ARBA00004141"/>
    </source>
</evidence>
<dbReference type="PRINTS" id="PR00173">
    <property type="entry name" value="EDTRNSPORT"/>
</dbReference>
<feature type="transmembrane region" description="Helical" evidence="6">
    <location>
        <begin position="224"/>
        <end position="245"/>
    </location>
</feature>
<dbReference type="AlphaFoldDB" id="A0A150SFP6"/>
<reference evidence="7 8" key="1">
    <citation type="submission" date="2014-02" db="EMBL/GenBank/DDBJ databases">
        <title>The small core and large imbalanced accessory genome model reveals a collaborative survival strategy of Sorangium cellulosum strains in nature.</title>
        <authorList>
            <person name="Han K."/>
            <person name="Peng R."/>
            <person name="Blom J."/>
            <person name="Li Y.-Z."/>
        </authorList>
    </citation>
    <scope>NUCLEOTIDE SEQUENCE [LARGE SCALE GENOMIC DNA]</scope>
    <source>
        <strain evidence="7 8">So0011-07</strain>
    </source>
</reference>
<dbReference type="EMBL" id="JEMB01001046">
    <property type="protein sequence ID" value="KYF91211.1"/>
    <property type="molecule type" value="Genomic_DNA"/>
</dbReference>
<dbReference type="SUPFAM" id="SSF118215">
    <property type="entry name" value="Proton glutamate symport protein"/>
    <property type="match status" value="1"/>
</dbReference>
<comment type="subcellular location">
    <subcellularLocation>
        <location evidence="1">Membrane</location>
        <topology evidence="1">Multi-pass membrane protein</topology>
    </subcellularLocation>
</comment>
<keyword evidence="4 6" id="KW-1133">Transmembrane helix</keyword>